<name>A0ABT2RKS6_9FIRM</name>
<dbReference type="RefSeq" id="WP_158368975.1">
    <property type="nucleotide sequence ID" value="NZ_JAOQJU010000003.1"/>
</dbReference>
<evidence type="ECO:0008006" key="3">
    <source>
        <dbReference type="Google" id="ProtNLM"/>
    </source>
</evidence>
<sequence length="71" mass="8380">MLKIRMQGTVQDIQWFKGLLERHKEIKVKSVSEPFANKGTKRYFRVYAEIENEVEKEKQQREGVADAENPV</sequence>
<protein>
    <recommendedName>
        <fullName evidence="3">DUF3970 domain-containing protein</fullName>
    </recommendedName>
</protein>
<organism evidence="1 2">
    <name type="scientific">Dorea acetigenes</name>
    <dbReference type="NCBI Taxonomy" id="2981787"/>
    <lineage>
        <taxon>Bacteria</taxon>
        <taxon>Bacillati</taxon>
        <taxon>Bacillota</taxon>
        <taxon>Clostridia</taxon>
        <taxon>Lachnospirales</taxon>
        <taxon>Lachnospiraceae</taxon>
        <taxon>Dorea</taxon>
    </lineage>
</organism>
<evidence type="ECO:0000313" key="1">
    <source>
        <dbReference type="EMBL" id="MCU6686012.1"/>
    </source>
</evidence>
<dbReference type="Proteomes" id="UP001652431">
    <property type="component" value="Unassembled WGS sequence"/>
</dbReference>
<evidence type="ECO:0000313" key="2">
    <source>
        <dbReference type="Proteomes" id="UP001652431"/>
    </source>
</evidence>
<proteinExistence type="predicted"/>
<gene>
    <name evidence="1" type="ORF">OCV99_05475</name>
</gene>
<dbReference type="EMBL" id="JAOQJU010000003">
    <property type="protein sequence ID" value="MCU6686012.1"/>
    <property type="molecule type" value="Genomic_DNA"/>
</dbReference>
<keyword evidence="2" id="KW-1185">Reference proteome</keyword>
<reference evidence="1 2" key="1">
    <citation type="journal article" date="2021" name="ISME Commun">
        <title>Automated analysis of genomic sequences facilitates high-throughput and comprehensive description of bacteria.</title>
        <authorList>
            <person name="Hitch T.C.A."/>
        </authorList>
    </citation>
    <scope>NUCLEOTIDE SEQUENCE [LARGE SCALE GENOMIC DNA]</scope>
    <source>
        <strain evidence="1 2">Sanger_03</strain>
    </source>
</reference>
<accession>A0ABT2RKS6</accession>
<comment type="caution">
    <text evidence="1">The sequence shown here is derived from an EMBL/GenBank/DDBJ whole genome shotgun (WGS) entry which is preliminary data.</text>
</comment>